<reference evidence="2" key="1">
    <citation type="journal article" date="2024" name="Proc. Natl. Acad. Sci. U.S.A.">
        <title>Extraordinary preservation of gene collinearity over three hundred million years revealed in homosporous lycophytes.</title>
        <authorList>
            <person name="Li C."/>
            <person name="Wickell D."/>
            <person name="Kuo L.Y."/>
            <person name="Chen X."/>
            <person name="Nie B."/>
            <person name="Liao X."/>
            <person name="Peng D."/>
            <person name="Ji J."/>
            <person name="Jenkins J."/>
            <person name="Williams M."/>
            <person name="Shu S."/>
            <person name="Plott C."/>
            <person name="Barry K."/>
            <person name="Rajasekar S."/>
            <person name="Grimwood J."/>
            <person name="Han X."/>
            <person name="Sun S."/>
            <person name="Hou Z."/>
            <person name="He W."/>
            <person name="Dai G."/>
            <person name="Sun C."/>
            <person name="Schmutz J."/>
            <person name="Leebens-Mack J.H."/>
            <person name="Li F.W."/>
            <person name="Wang L."/>
        </authorList>
    </citation>
    <scope>NUCLEOTIDE SEQUENCE [LARGE SCALE GENOMIC DNA]</scope>
    <source>
        <strain evidence="2">cv. PW_Plant_1</strain>
    </source>
</reference>
<organism evidence="1 2">
    <name type="scientific">Diphasiastrum complanatum</name>
    <name type="common">Issler's clubmoss</name>
    <name type="synonym">Lycopodium complanatum</name>
    <dbReference type="NCBI Taxonomy" id="34168"/>
    <lineage>
        <taxon>Eukaryota</taxon>
        <taxon>Viridiplantae</taxon>
        <taxon>Streptophyta</taxon>
        <taxon>Embryophyta</taxon>
        <taxon>Tracheophyta</taxon>
        <taxon>Lycopodiopsida</taxon>
        <taxon>Lycopodiales</taxon>
        <taxon>Lycopodiaceae</taxon>
        <taxon>Lycopodioideae</taxon>
        <taxon>Diphasiastrum</taxon>
    </lineage>
</organism>
<gene>
    <name evidence="1" type="ORF">O6H91_03G036400</name>
</gene>
<comment type="caution">
    <text evidence="1">The sequence shown here is derived from an EMBL/GenBank/DDBJ whole genome shotgun (WGS) entry which is preliminary data.</text>
</comment>
<name>A0ACC2E5A2_DIPCM</name>
<keyword evidence="2" id="KW-1185">Reference proteome</keyword>
<accession>A0ACC2E5A2</accession>
<evidence type="ECO:0000313" key="1">
    <source>
        <dbReference type="EMBL" id="KAJ7561657.1"/>
    </source>
</evidence>
<sequence length="339" mass="38201">MGCTQRFFVGGAMALRSNCFSRLYQRYHYYHYASSIEVQAAATSAPCSFQHFSLRARPPFNVQSKKASLYTMSLGKGHCPPVKVELEDTKSAYQPASEHNEDDECELVNGFDMSLGEGDDSFEGYFVTALKNNNKAAILLLTDVYGYKDQDNRDFAYRLACFGYNVLVPDLFRGKPWDKGRSQKEYEEWRTSHTSEEVVRRVDISETWLSKEVALGNVNQLGIIGFCFGGGRLMEALARNSSGLLKSAVCFYGTRFDPSLAANIRVPLLFIVGDEDPLCPLELVQAVEKLASSSQIRVYKGRGHAFAHRPESQEEDEDAEDAFTTMRNWLSEHLLSKHE</sequence>
<dbReference type="Proteomes" id="UP001162992">
    <property type="component" value="Chromosome 3"/>
</dbReference>
<dbReference type="EMBL" id="CM055094">
    <property type="protein sequence ID" value="KAJ7561657.1"/>
    <property type="molecule type" value="Genomic_DNA"/>
</dbReference>
<proteinExistence type="predicted"/>
<evidence type="ECO:0000313" key="2">
    <source>
        <dbReference type="Proteomes" id="UP001162992"/>
    </source>
</evidence>
<protein>
    <submittedName>
        <fullName evidence="1">Uncharacterized protein</fullName>
    </submittedName>
</protein>